<evidence type="ECO:0000313" key="13">
    <source>
        <dbReference type="Proteomes" id="UP000198510"/>
    </source>
</evidence>
<dbReference type="GO" id="GO:0003723">
    <property type="term" value="F:RNA binding"/>
    <property type="evidence" value="ECO:0007669"/>
    <property type="project" value="InterPro"/>
</dbReference>
<gene>
    <name evidence="12" type="ORF">SAMN05421823_104114</name>
</gene>
<dbReference type="Pfam" id="PF00078">
    <property type="entry name" value="RVT_1"/>
    <property type="match status" value="1"/>
</dbReference>
<keyword evidence="3" id="KW-0548">Nucleotidyltransferase</keyword>
<feature type="domain" description="Reverse transcriptase" evidence="11">
    <location>
        <begin position="167"/>
        <end position="399"/>
    </location>
</feature>
<feature type="region of interest" description="Disordered" evidence="10">
    <location>
        <begin position="1"/>
        <end position="20"/>
    </location>
</feature>
<keyword evidence="7" id="KW-0051">Antiviral defense</keyword>
<evidence type="ECO:0000256" key="2">
    <source>
        <dbReference type="ARBA" id="ARBA00022679"/>
    </source>
</evidence>
<evidence type="ECO:0000256" key="7">
    <source>
        <dbReference type="ARBA" id="ARBA00023118"/>
    </source>
</evidence>
<reference evidence="12 13" key="1">
    <citation type="submission" date="2016-10" db="EMBL/GenBank/DDBJ databases">
        <authorList>
            <person name="de Groot N.N."/>
        </authorList>
    </citation>
    <scope>NUCLEOTIDE SEQUENCE [LARGE SCALE GENOMIC DNA]</scope>
    <source>
        <strain evidence="12 13">DSM 25186</strain>
    </source>
</reference>
<dbReference type="InterPro" id="IPR000123">
    <property type="entry name" value="Reverse_transcriptase_msDNA"/>
</dbReference>
<dbReference type="GO" id="GO:0003964">
    <property type="term" value="F:RNA-directed DNA polymerase activity"/>
    <property type="evidence" value="ECO:0007669"/>
    <property type="project" value="UniProtKB-KW"/>
</dbReference>
<comment type="similarity">
    <text evidence="8">Belongs to the bacterial reverse transcriptase family.</text>
</comment>
<feature type="compositionally biased region" description="Low complexity" evidence="10">
    <location>
        <begin position="492"/>
        <end position="502"/>
    </location>
</feature>
<dbReference type="RefSeq" id="WP_089681945.1">
    <property type="nucleotide sequence ID" value="NZ_FNFO01000004.1"/>
</dbReference>
<evidence type="ECO:0000256" key="10">
    <source>
        <dbReference type="SAM" id="MobiDB-lite"/>
    </source>
</evidence>
<dbReference type="PANTHER" id="PTHR34047">
    <property type="entry name" value="NUCLEAR INTRON MATURASE 1, MITOCHONDRIAL-RELATED"/>
    <property type="match status" value="1"/>
</dbReference>
<feature type="region of interest" description="Disordered" evidence="10">
    <location>
        <begin position="81"/>
        <end position="110"/>
    </location>
</feature>
<dbReference type="STRING" id="1075417.SAMN05421823_104114"/>
<dbReference type="Proteomes" id="UP000198510">
    <property type="component" value="Unassembled WGS sequence"/>
</dbReference>
<keyword evidence="13" id="KW-1185">Reference proteome</keyword>
<feature type="region of interest" description="Disordered" evidence="10">
    <location>
        <begin position="476"/>
        <end position="525"/>
    </location>
</feature>
<evidence type="ECO:0000256" key="5">
    <source>
        <dbReference type="ARBA" id="ARBA00022842"/>
    </source>
</evidence>
<organism evidence="12 13">
    <name type="scientific">Catalinimonas alkaloidigena</name>
    <dbReference type="NCBI Taxonomy" id="1075417"/>
    <lineage>
        <taxon>Bacteria</taxon>
        <taxon>Pseudomonadati</taxon>
        <taxon>Bacteroidota</taxon>
        <taxon>Cytophagia</taxon>
        <taxon>Cytophagales</taxon>
        <taxon>Catalimonadaceae</taxon>
        <taxon>Catalinimonas</taxon>
    </lineage>
</organism>
<evidence type="ECO:0000256" key="4">
    <source>
        <dbReference type="ARBA" id="ARBA00022723"/>
    </source>
</evidence>
<evidence type="ECO:0000256" key="9">
    <source>
        <dbReference type="ARBA" id="ARBA00048173"/>
    </source>
</evidence>
<keyword evidence="2" id="KW-0808">Transferase</keyword>
<evidence type="ECO:0000313" key="12">
    <source>
        <dbReference type="EMBL" id="SDL00292.1"/>
    </source>
</evidence>
<comment type="catalytic activity">
    <reaction evidence="9">
        <text>DNA(n) + a 2'-deoxyribonucleoside 5'-triphosphate = DNA(n+1) + diphosphate</text>
        <dbReference type="Rhea" id="RHEA:22508"/>
        <dbReference type="Rhea" id="RHEA-COMP:17339"/>
        <dbReference type="Rhea" id="RHEA-COMP:17340"/>
        <dbReference type="ChEBI" id="CHEBI:33019"/>
        <dbReference type="ChEBI" id="CHEBI:61560"/>
        <dbReference type="ChEBI" id="CHEBI:173112"/>
        <dbReference type="EC" id="2.7.7.49"/>
    </reaction>
</comment>
<dbReference type="GO" id="GO:0046872">
    <property type="term" value="F:metal ion binding"/>
    <property type="evidence" value="ECO:0007669"/>
    <property type="project" value="UniProtKB-KW"/>
</dbReference>
<dbReference type="EC" id="2.7.7.49" evidence="1"/>
<accession>A0A1G9GI65</accession>
<dbReference type="PROSITE" id="PS50878">
    <property type="entry name" value="RT_POL"/>
    <property type="match status" value="1"/>
</dbReference>
<dbReference type="EMBL" id="FNFO01000004">
    <property type="protein sequence ID" value="SDL00292.1"/>
    <property type="molecule type" value="Genomic_DNA"/>
</dbReference>
<dbReference type="AlphaFoldDB" id="A0A1G9GI65"/>
<evidence type="ECO:0000256" key="6">
    <source>
        <dbReference type="ARBA" id="ARBA00022918"/>
    </source>
</evidence>
<evidence type="ECO:0000256" key="8">
    <source>
        <dbReference type="ARBA" id="ARBA00034120"/>
    </source>
</evidence>
<proteinExistence type="inferred from homology"/>
<keyword evidence="6 12" id="KW-0695">RNA-directed DNA polymerase</keyword>
<dbReference type="GO" id="GO:0051607">
    <property type="term" value="P:defense response to virus"/>
    <property type="evidence" value="ECO:0007669"/>
    <property type="project" value="UniProtKB-KW"/>
</dbReference>
<keyword evidence="5" id="KW-0460">Magnesium</keyword>
<dbReference type="InterPro" id="IPR000477">
    <property type="entry name" value="RT_dom"/>
</dbReference>
<dbReference type="PRINTS" id="PR00866">
    <property type="entry name" value="RNADNAPOLMS"/>
</dbReference>
<evidence type="ECO:0000256" key="3">
    <source>
        <dbReference type="ARBA" id="ARBA00022695"/>
    </source>
</evidence>
<dbReference type="InterPro" id="IPR043502">
    <property type="entry name" value="DNA/RNA_pol_sf"/>
</dbReference>
<keyword evidence="4" id="KW-0479">Metal-binding</keyword>
<evidence type="ECO:0000259" key="11">
    <source>
        <dbReference type="PROSITE" id="PS50878"/>
    </source>
</evidence>
<dbReference type="CDD" id="cd03487">
    <property type="entry name" value="RT_Bac_retron_II"/>
    <property type="match status" value="1"/>
</dbReference>
<evidence type="ECO:0000256" key="1">
    <source>
        <dbReference type="ARBA" id="ARBA00012493"/>
    </source>
</evidence>
<dbReference type="SUPFAM" id="SSF56672">
    <property type="entry name" value="DNA/RNA polymerases"/>
    <property type="match status" value="1"/>
</dbReference>
<dbReference type="InterPro" id="IPR051083">
    <property type="entry name" value="GrpII_Intron_Splice-Mob/Def"/>
</dbReference>
<dbReference type="OrthoDB" id="9780724at2"/>
<protein>
    <recommendedName>
        <fullName evidence="1">RNA-directed DNA polymerase</fullName>
        <ecNumber evidence="1">2.7.7.49</ecNumber>
    </recommendedName>
</protein>
<dbReference type="PANTHER" id="PTHR34047:SF7">
    <property type="entry name" value="RNA-DIRECTED DNA POLYMERASE"/>
    <property type="match status" value="1"/>
</dbReference>
<sequence>MAEETPPQPRTRQELYDQVRQSSREAVTLREMARMGFWPKGQGIPPIPQALLEKQQALQQELQPLVEQSRKMEDRVRMLKELRKKRMAESRQKRKETKERRERERQARQAAWEQRKTHEILYLGEGVSGGLSQTDDDAQKLQHYQLPRFENAKALAEDMGITVNALRFLAYNRPVSTLTHYQRFTMPKKTGGQRLISAPMPRLKDAQYWVLHHLLQLLPVHEAVHGFCAGRSIVSNARPHVGRQVVLNFDLKDFFPTLTYTRIKGLFCALGYAEAIATPLALLCTEPDTDEVTLDGQTYYVANGERYLPQGAPTSPALTNLICLRLDRRLTGLATKLGFTYTRYADDLTFSADAEGMKHINTLRVMLHRIVEEEGFQVHPDKSRVMRKGSKQEVTGIVVNEKPGVDRATLRRFRALLFQIEKDGIAGKRWGTSPDVVAAIHGYANFVAMVDPEKGKALQERVARIIATVAPHFKKRPRKTYPARSGKWLQTASSEASSSEASTDSGNVNAIPEPPAAKKPWWKFW</sequence>
<name>A0A1G9GI65_9BACT</name>